<dbReference type="Proteomes" id="UP001642464">
    <property type="component" value="Unassembled WGS sequence"/>
</dbReference>
<dbReference type="InterPro" id="IPR001128">
    <property type="entry name" value="Cyt_P450"/>
</dbReference>
<keyword evidence="5" id="KW-0408">Iron</keyword>
<evidence type="ECO:0000256" key="4">
    <source>
        <dbReference type="ARBA" id="ARBA00023002"/>
    </source>
</evidence>
<evidence type="ECO:0000256" key="2">
    <source>
        <dbReference type="ARBA" id="ARBA00022617"/>
    </source>
</evidence>
<dbReference type="InterPro" id="IPR002403">
    <property type="entry name" value="Cyt_P450_E_grp-IV"/>
</dbReference>
<dbReference type="Pfam" id="PF00067">
    <property type="entry name" value="p450"/>
    <property type="match status" value="1"/>
</dbReference>
<evidence type="ECO:0000256" key="6">
    <source>
        <dbReference type="ARBA" id="ARBA00023033"/>
    </source>
</evidence>
<dbReference type="EMBL" id="CAXAMM010016736">
    <property type="protein sequence ID" value="CAK9039735.1"/>
    <property type="molecule type" value="Genomic_DNA"/>
</dbReference>
<reference evidence="7 8" key="1">
    <citation type="submission" date="2024-02" db="EMBL/GenBank/DDBJ databases">
        <authorList>
            <person name="Chen Y."/>
            <person name="Shah S."/>
            <person name="Dougan E. K."/>
            <person name="Thang M."/>
            <person name="Chan C."/>
        </authorList>
    </citation>
    <scope>NUCLEOTIDE SEQUENCE [LARGE SCALE GENOMIC DNA]</scope>
</reference>
<evidence type="ECO:0000313" key="8">
    <source>
        <dbReference type="Proteomes" id="UP001642464"/>
    </source>
</evidence>
<dbReference type="SUPFAM" id="SSF48264">
    <property type="entry name" value="Cytochrome P450"/>
    <property type="match status" value="1"/>
</dbReference>
<evidence type="ECO:0000256" key="1">
    <source>
        <dbReference type="ARBA" id="ARBA00010617"/>
    </source>
</evidence>
<keyword evidence="8" id="KW-1185">Reference proteome</keyword>
<evidence type="ECO:0000256" key="5">
    <source>
        <dbReference type="ARBA" id="ARBA00023004"/>
    </source>
</evidence>
<dbReference type="PANTHER" id="PTHR24286">
    <property type="entry name" value="CYTOCHROME P450 26"/>
    <property type="match status" value="1"/>
</dbReference>
<protein>
    <submittedName>
        <fullName evidence="7">Cytochrome P450 120</fullName>
    </submittedName>
</protein>
<keyword evidence="2" id="KW-0349">Heme</keyword>
<accession>A0ABP0LKM1</accession>
<organism evidence="7 8">
    <name type="scientific">Durusdinium trenchii</name>
    <dbReference type="NCBI Taxonomy" id="1381693"/>
    <lineage>
        <taxon>Eukaryota</taxon>
        <taxon>Sar</taxon>
        <taxon>Alveolata</taxon>
        <taxon>Dinophyceae</taxon>
        <taxon>Suessiales</taxon>
        <taxon>Symbiodiniaceae</taxon>
        <taxon>Durusdinium</taxon>
    </lineage>
</organism>
<proteinExistence type="inferred from homology"/>
<comment type="similarity">
    <text evidence="1">Belongs to the cytochrome P450 family.</text>
</comment>
<keyword evidence="4" id="KW-0560">Oxidoreductase</keyword>
<dbReference type="Gene3D" id="1.10.630.10">
    <property type="entry name" value="Cytochrome P450"/>
    <property type="match status" value="1"/>
</dbReference>
<dbReference type="PRINTS" id="PR00465">
    <property type="entry name" value="EP450IV"/>
</dbReference>
<dbReference type="InterPro" id="IPR036396">
    <property type="entry name" value="Cyt_P450_sf"/>
</dbReference>
<dbReference type="PANTHER" id="PTHR24286:SF384">
    <property type="entry name" value="P450, PUTATIVE (EUROFUNG)-RELATED"/>
    <property type="match status" value="1"/>
</dbReference>
<comment type="caution">
    <text evidence="7">The sequence shown here is derived from an EMBL/GenBank/DDBJ whole genome shotgun (WGS) entry which is preliminary data.</text>
</comment>
<keyword evidence="3" id="KW-0479">Metal-binding</keyword>
<evidence type="ECO:0000313" key="7">
    <source>
        <dbReference type="EMBL" id="CAK9039735.1"/>
    </source>
</evidence>
<gene>
    <name evidence="7" type="ORF">SCF082_LOCUS23225</name>
</gene>
<evidence type="ECO:0000256" key="3">
    <source>
        <dbReference type="ARBA" id="ARBA00022723"/>
    </source>
</evidence>
<name>A0ABP0LKM1_9DINO</name>
<sequence>MALAFTLALSPQSPALPSRGPPAARNCEGSTRGGFGYRGAAVGFGLALASRVLRRAKAKAVKELPLPPGKPGNAFLDLIKYIKDPDAYIAEQVKLHGPIFQTNYFGRKTVIVGGPETWRRREVTLAELVKEFIDAEKVITKSALPNTFSQLHTEYGTMNQAGRRGAEGSCDEAMQAFLPAIESLSCNLALIISRGRYYAILVYRLADDGQAPESPALIDLDRRGVEPSEMRRQDWSVLLFSELFCGEAFDAKDLDLLYQYNEGLFGLLPFKLPFTAFGRGFKAKDKLVQLLMEKIEALKASGDMEKPQYAAQQHDVAQEPTAEKTNGGRAVLRRLSNSKDENGQTWSTEHTAHSAVISVWGAYVEVASLLSNAIRLLSLHKAALARAAQEAMESKSQTEYLQAILDESLRLLPPAGGGFRLAEEDLNIGGYRVPKGFVVSADPRISNRDPELHADSAAGTKCEQKKGPVGLGEVGCALVFLGTWLRRFKEWRAVSSKVRCLVMPLIAQRVSADLGT</sequence>
<keyword evidence="6" id="KW-0503">Monooxygenase</keyword>